<dbReference type="Proteomes" id="UP000307968">
    <property type="component" value="Chromosome"/>
</dbReference>
<dbReference type="GO" id="GO:0006633">
    <property type="term" value="P:fatty acid biosynthetic process"/>
    <property type="evidence" value="ECO:0007669"/>
    <property type="project" value="UniProtKB-UniPathway"/>
</dbReference>
<accession>A0A4U9HG49</accession>
<dbReference type="SUPFAM" id="SSF53901">
    <property type="entry name" value="Thiolase-like"/>
    <property type="match status" value="1"/>
</dbReference>
<reference evidence="4 5" key="1">
    <citation type="submission" date="2019-05" db="EMBL/GenBank/DDBJ databases">
        <authorList>
            <consortium name="Pathogen Informatics"/>
        </authorList>
    </citation>
    <scope>NUCLEOTIDE SEQUENCE [LARGE SCALE GENOMIC DNA]</scope>
    <source>
        <strain evidence="4 5">NCTC12971</strain>
    </source>
</reference>
<dbReference type="InterPro" id="IPR016039">
    <property type="entry name" value="Thiolase-like"/>
</dbReference>
<proteinExistence type="predicted"/>
<comment type="pathway">
    <text evidence="1">Lipid metabolism; fatty acid biosynthesis.</text>
</comment>
<dbReference type="PROSITE" id="PS00606">
    <property type="entry name" value="KS3_1"/>
    <property type="match status" value="1"/>
</dbReference>
<dbReference type="GO" id="GO:0004315">
    <property type="term" value="F:3-oxoacyl-[acyl-carrier-protein] synthase activity"/>
    <property type="evidence" value="ECO:0007669"/>
    <property type="project" value="InterPro"/>
</dbReference>
<organism evidence="4 5">
    <name type="scientific">Serratia rubidaea</name>
    <name type="common">Serratia marinorubra</name>
    <dbReference type="NCBI Taxonomy" id="61652"/>
    <lineage>
        <taxon>Bacteria</taxon>
        <taxon>Pseudomonadati</taxon>
        <taxon>Pseudomonadota</taxon>
        <taxon>Gammaproteobacteria</taxon>
        <taxon>Enterobacterales</taxon>
        <taxon>Yersiniaceae</taxon>
        <taxon>Serratia</taxon>
    </lineage>
</organism>
<evidence type="ECO:0000256" key="1">
    <source>
        <dbReference type="ARBA" id="ARBA00005194"/>
    </source>
</evidence>
<dbReference type="AlphaFoldDB" id="A0A4U9HG49"/>
<dbReference type="Gene3D" id="3.40.47.10">
    <property type="match status" value="1"/>
</dbReference>
<evidence type="ECO:0000259" key="3">
    <source>
        <dbReference type="Pfam" id="PF00109"/>
    </source>
</evidence>
<dbReference type="EMBL" id="LR590463">
    <property type="protein sequence ID" value="VTP62734.1"/>
    <property type="molecule type" value="Genomic_DNA"/>
</dbReference>
<keyword evidence="2" id="KW-0808">Transferase</keyword>
<evidence type="ECO:0000313" key="5">
    <source>
        <dbReference type="Proteomes" id="UP000307968"/>
    </source>
</evidence>
<feature type="domain" description="Beta-ketoacyl synthase-like N-terminal" evidence="3">
    <location>
        <begin position="9"/>
        <end position="159"/>
    </location>
</feature>
<evidence type="ECO:0000313" key="4">
    <source>
        <dbReference type="EMBL" id="VTP62734.1"/>
    </source>
</evidence>
<protein>
    <submittedName>
        <fullName evidence="4">3-oxoacyl-(Acyl carrier protein) synthase I</fullName>
    </submittedName>
</protein>
<gene>
    <name evidence="4" type="ORF">NCTC12971_02788</name>
</gene>
<dbReference type="Pfam" id="PF00109">
    <property type="entry name" value="ketoacyl-synt"/>
    <property type="match status" value="1"/>
</dbReference>
<evidence type="ECO:0000256" key="2">
    <source>
        <dbReference type="ARBA" id="ARBA00022679"/>
    </source>
</evidence>
<name>A0A4U9HG49_SERRU</name>
<dbReference type="UniPathway" id="UPA00094"/>
<dbReference type="InterPro" id="IPR018201">
    <property type="entry name" value="Ketoacyl_synth_AS"/>
</dbReference>
<sequence length="237" mass="25569">MLQPLSWPGLSDEMVASLDNAALWAYKVGHEALEQGKLPAGALRDRTALIIGVSSAGTEAFIPLIEQRMEAFSLQKAIISGSFASCSAIVSSLLGLKGGFELVATACTASTNAMGIGYDLIQNGKNSTALVVGTEPIYLPTFAGFYALHAMKRTPSSPFSGSPACRSAKAPARCCWKSMSTRWRAARPSTVRWCRTPPPATPTMKPRRIRAAECGADAGRYRLYQRARHRHRGQRPL</sequence>
<dbReference type="InterPro" id="IPR014030">
    <property type="entry name" value="Ketoacyl_synth_N"/>
</dbReference>